<evidence type="ECO:0000256" key="1">
    <source>
        <dbReference type="SAM" id="MobiDB-lite"/>
    </source>
</evidence>
<feature type="compositionally biased region" description="Low complexity" evidence="1">
    <location>
        <begin position="305"/>
        <end position="321"/>
    </location>
</feature>
<protein>
    <submittedName>
        <fullName evidence="2">Uncharacterized protein</fullName>
    </submittedName>
</protein>
<organism evidence="2 3">
    <name type="scientific">Polarella glacialis</name>
    <name type="common">Dinoflagellate</name>
    <dbReference type="NCBI Taxonomy" id="89957"/>
    <lineage>
        <taxon>Eukaryota</taxon>
        <taxon>Sar</taxon>
        <taxon>Alveolata</taxon>
        <taxon>Dinophyceae</taxon>
        <taxon>Suessiales</taxon>
        <taxon>Suessiaceae</taxon>
        <taxon>Polarella</taxon>
    </lineage>
</organism>
<name>A0A813DAP1_POLGL</name>
<dbReference type="Proteomes" id="UP000654075">
    <property type="component" value="Unassembled WGS sequence"/>
</dbReference>
<feature type="region of interest" description="Disordered" evidence="1">
    <location>
        <begin position="297"/>
        <end position="321"/>
    </location>
</feature>
<dbReference type="AlphaFoldDB" id="A0A813DAP1"/>
<gene>
    <name evidence="2" type="ORF">PGLA1383_LOCUS2503</name>
</gene>
<dbReference type="EMBL" id="CAJNNV010000782">
    <property type="protein sequence ID" value="CAE8583543.1"/>
    <property type="molecule type" value="Genomic_DNA"/>
</dbReference>
<accession>A0A813DAP1</accession>
<comment type="caution">
    <text evidence="2">The sequence shown here is derived from an EMBL/GenBank/DDBJ whole genome shotgun (WGS) entry which is preliminary data.</text>
</comment>
<evidence type="ECO:0000313" key="2">
    <source>
        <dbReference type="EMBL" id="CAE8583543.1"/>
    </source>
</evidence>
<sequence>MGKAADNLDRDFWLPRPTVDLQGCVRNLATYAHASAMTQALSHLLQYESTGGTWLLLPLAGASLFWTEHSERATINTWARACEVPEDVRKMMRRWQPSCEEGYLRNLRHLIESAQLKIASAIRIAIAGGGDILDEAQVLVDLEDHLEMNWEHTEAELKDQVFRLTHFCSSFETDFVSAGLEEAVADTFLGIAASEEAEQQAFVDADIAGSVDGLLQEVSEDEGAGEKEVVPAGGHLGKYFVSITGTARKRRLHLGGECWRIPGRDYGEFERFEAVIPAQDKYHAICKQCFPSRVVAQADDEESPSDGSSETSDSSSHGGRA</sequence>
<proteinExistence type="predicted"/>
<reference evidence="2" key="1">
    <citation type="submission" date="2021-02" db="EMBL/GenBank/DDBJ databases">
        <authorList>
            <person name="Dougan E. K."/>
            <person name="Rhodes N."/>
            <person name="Thang M."/>
            <person name="Chan C."/>
        </authorList>
    </citation>
    <scope>NUCLEOTIDE SEQUENCE</scope>
</reference>
<keyword evidence="3" id="KW-1185">Reference proteome</keyword>
<evidence type="ECO:0000313" key="3">
    <source>
        <dbReference type="Proteomes" id="UP000654075"/>
    </source>
</evidence>